<accession>A0AAE1NKJ7</accession>
<dbReference type="AlphaFoldDB" id="A0AAE1NKJ7"/>
<sequence length="385" mass="43726">MEESAVDKVRDILLKAQEEVKAVQVENKEIQLECDLGNLVVTDNNTLVQDTLRNSDECGEYLRSLARDSIQTLITKVWDLPTERIDNAVYVTLPKPSISIPREKKVPVEKPLTKWEQYAKDKGITKRKKEKKVWDEVLKQWVPRYGFRKVQADKEKNWVRVVPENADPYEDQYAKVAEMKKENVAKNEFQRLRNIARNSKVKLPSVGVTGNEFARPKDLLRAAQHAKHATASLGKFQPGLKGEKPSKGRGNKRKSEGSTMDIQQEKKRNIDIFDKIGKPDLNLDAAMHRQVKDDNVEHDRKKKGGKKHLRRSKMGGRHLTRSDHRSIKLGKGIHNNGPKGKGRDAGPGSKGKGKDRASLLQLASKRGATGKIIMKANKRKKFSKR</sequence>
<evidence type="ECO:0000256" key="6">
    <source>
        <dbReference type="SAM" id="Coils"/>
    </source>
</evidence>
<proteinExistence type="inferred from homology"/>
<comment type="caution">
    <text evidence="8">The sequence shown here is derived from an EMBL/GenBank/DDBJ whole genome shotgun (WGS) entry which is preliminary data.</text>
</comment>
<name>A0AAE1NKJ7_9EUCA</name>
<feature type="region of interest" description="Disordered" evidence="7">
    <location>
        <begin position="289"/>
        <end position="385"/>
    </location>
</feature>
<feature type="compositionally biased region" description="Basic and acidic residues" evidence="7">
    <location>
        <begin position="289"/>
        <end position="299"/>
    </location>
</feature>
<evidence type="ECO:0000313" key="8">
    <source>
        <dbReference type="EMBL" id="KAK4290386.1"/>
    </source>
</evidence>
<keyword evidence="3 5" id="KW-0690">Ribosome biogenesis</keyword>
<dbReference type="GO" id="GO:0042254">
    <property type="term" value="P:ribosome biogenesis"/>
    <property type="evidence" value="ECO:0007669"/>
    <property type="project" value="UniProtKB-KW"/>
</dbReference>
<feature type="compositionally biased region" description="Basic residues" evidence="7">
    <location>
        <begin position="376"/>
        <end position="385"/>
    </location>
</feature>
<evidence type="ECO:0000256" key="7">
    <source>
        <dbReference type="SAM" id="MobiDB-lite"/>
    </source>
</evidence>
<comment type="subcellular location">
    <subcellularLocation>
        <location evidence="1 5">Nucleus</location>
    </subcellularLocation>
</comment>
<evidence type="ECO:0000256" key="5">
    <source>
        <dbReference type="RuleBase" id="RU364132"/>
    </source>
</evidence>
<gene>
    <name evidence="8" type="ORF">Pmani_036702</name>
</gene>
<comment type="function">
    <text evidence="5">Involved in ribosomal large subunit assembly.</text>
</comment>
<keyword evidence="4 5" id="KW-0539">Nucleus</keyword>
<evidence type="ECO:0000256" key="3">
    <source>
        <dbReference type="ARBA" id="ARBA00022517"/>
    </source>
</evidence>
<feature type="coiled-coil region" evidence="6">
    <location>
        <begin position="6"/>
        <end position="33"/>
    </location>
</feature>
<feature type="compositionally biased region" description="Basic residues" evidence="7">
    <location>
        <begin position="300"/>
        <end position="319"/>
    </location>
</feature>
<organism evidence="8 9">
    <name type="scientific">Petrolisthes manimaculis</name>
    <dbReference type="NCBI Taxonomy" id="1843537"/>
    <lineage>
        <taxon>Eukaryota</taxon>
        <taxon>Metazoa</taxon>
        <taxon>Ecdysozoa</taxon>
        <taxon>Arthropoda</taxon>
        <taxon>Crustacea</taxon>
        <taxon>Multicrustacea</taxon>
        <taxon>Malacostraca</taxon>
        <taxon>Eumalacostraca</taxon>
        <taxon>Eucarida</taxon>
        <taxon>Decapoda</taxon>
        <taxon>Pleocyemata</taxon>
        <taxon>Anomura</taxon>
        <taxon>Galatheoidea</taxon>
        <taxon>Porcellanidae</taxon>
        <taxon>Petrolisthes</taxon>
    </lineage>
</organism>
<dbReference type="GO" id="GO:0005634">
    <property type="term" value="C:nucleus"/>
    <property type="evidence" value="ECO:0007669"/>
    <property type="project" value="UniProtKB-SubCell"/>
</dbReference>
<evidence type="ECO:0000256" key="4">
    <source>
        <dbReference type="ARBA" id="ARBA00023242"/>
    </source>
</evidence>
<feature type="region of interest" description="Disordered" evidence="7">
    <location>
        <begin position="226"/>
        <end position="273"/>
    </location>
</feature>
<keyword evidence="6" id="KW-0175">Coiled coil</keyword>
<dbReference type="InterPro" id="IPR007023">
    <property type="entry name" value="Ribosom_reg"/>
</dbReference>
<evidence type="ECO:0000256" key="1">
    <source>
        <dbReference type="ARBA" id="ARBA00004123"/>
    </source>
</evidence>
<comment type="similarity">
    <text evidence="2 5">Belongs to the RRS1 family.</text>
</comment>
<dbReference type="EMBL" id="JAWZYT010005493">
    <property type="protein sequence ID" value="KAK4290386.1"/>
    <property type="molecule type" value="Genomic_DNA"/>
</dbReference>
<evidence type="ECO:0000313" key="9">
    <source>
        <dbReference type="Proteomes" id="UP001292094"/>
    </source>
</evidence>
<dbReference type="Proteomes" id="UP001292094">
    <property type="component" value="Unassembled WGS sequence"/>
</dbReference>
<dbReference type="Pfam" id="PF04939">
    <property type="entry name" value="RRS1"/>
    <property type="match status" value="1"/>
</dbReference>
<evidence type="ECO:0000256" key="2">
    <source>
        <dbReference type="ARBA" id="ARBA00010077"/>
    </source>
</evidence>
<keyword evidence="9" id="KW-1185">Reference proteome</keyword>
<reference evidence="8" key="1">
    <citation type="submission" date="2023-11" db="EMBL/GenBank/DDBJ databases">
        <title>Genome assemblies of two species of porcelain crab, Petrolisthes cinctipes and Petrolisthes manimaculis (Anomura: Porcellanidae).</title>
        <authorList>
            <person name="Angst P."/>
        </authorList>
    </citation>
    <scope>NUCLEOTIDE SEQUENCE</scope>
    <source>
        <strain evidence="8">PB745_02</strain>
        <tissue evidence="8">Gill</tissue>
    </source>
</reference>
<protein>
    <recommendedName>
        <fullName evidence="5">Ribosome biogenesis regulatory protein</fullName>
    </recommendedName>
</protein>
<feature type="compositionally biased region" description="Basic and acidic residues" evidence="7">
    <location>
        <begin position="263"/>
        <end position="273"/>
    </location>
</feature>